<name>A0A803MQ15_CHEQI</name>
<dbReference type="EnsemblPlants" id="AUR62033366-RA">
    <property type="protein sequence ID" value="AUR62033366-RA:cds"/>
    <property type="gene ID" value="AUR62033366"/>
</dbReference>
<reference evidence="2" key="2">
    <citation type="submission" date="2021-03" db="UniProtKB">
        <authorList>
            <consortium name="EnsemblPlants"/>
        </authorList>
    </citation>
    <scope>IDENTIFICATION</scope>
</reference>
<evidence type="ECO:0000313" key="3">
    <source>
        <dbReference type="Proteomes" id="UP000596660"/>
    </source>
</evidence>
<reference evidence="2" key="1">
    <citation type="journal article" date="2017" name="Nature">
        <title>The genome of Chenopodium quinoa.</title>
        <authorList>
            <person name="Jarvis D.E."/>
            <person name="Ho Y.S."/>
            <person name="Lightfoot D.J."/>
            <person name="Schmoeckel S.M."/>
            <person name="Li B."/>
            <person name="Borm T.J.A."/>
            <person name="Ohyanagi H."/>
            <person name="Mineta K."/>
            <person name="Michell C.T."/>
            <person name="Saber N."/>
            <person name="Kharbatia N.M."/>
            <person name="Rupper R.R."/>
            <person name="Sharp A.R."/>
            <person name="Dally N."/>
            <person name="Boughton B.A."/>
            <person name="Woo Y.H."/>
            <person name="Gao G."/>
            <person name="Schijlen E.G.W.M."/>
            <person name="Guo X."/>
            <person name="Momin A.A."/>
            <person name="Negrao S."/>
            <person name="Al-Babili S."/>
            <person name="Gehring C."/>
            <person name="Roessner U."/>
            <person name="Jung C."/>
            <person name="Murphy K."/>
            <person name="Arold S.T."/>
            <person name="Gojobori T."/>
            <person name="van der Linden C.G."/>
            <person name="van Loo E.N."/>
            <person name="Jellen E.N."/>
            <person name="Maughan P.J."/>
            <person name="Tester M."/>
        </authorList>
    </citation>
    <scope>NUCLEOTIDE SEQUENCE [LARGE SCALE GENOMIC DNA]</scope>
    <source>
        <strain evidence="2">cv. PI 614886</strain>
    </source>
</reference>
<keyword evidence="3" id="KW-1185">Reference proteome</keyword>
<organism evidence="2 3">
    <name type="scientific">Chenopodium quinoa</name>
    <name type="common">Quinoa</name>
    <dbReference type="NCBI Taxonomy" id="63459"/>
    <lineage>
        <taxon>Eukaryota</taxon>
        <taxon>Viridiplantae</taxon>
        <taxon>Streptophyta</taxon>
        <taxon>Embryophyta</taxon>
        <taxon>Tracheophyta</taxon>
        <taxon>Spermatophyta</taxon>
        <taxon>Magnoliopsida</taxon>
        <taxon>eudicotyledons</taxon>
        <taxon>Gunneridae</taxon>
        <taxon>Pentapetalae</taxon>
        <taxon>Caryophyllales</taxon>
        <taxon>Chenopodiaceae</taxon>
        <taxon>Chenopodioideae</taxon>
        <taxon>Atripliceae</taxon>
        <taxon>Chenopodium</taxon>
    </lineage>
</organism>
<feature type="compositionally biased region" description="Basic and acidic residues" evidence="1">
    <location>
        <begin position="50"/>
        <end position="59"/>
    </location>
</feature>
<evidence type="ECO:0000256" key="1">
    <source>
        <dbReference type="SAM" id="MobiDB-lite"/>
    </source>
</evidence>
<dbReference type="AlphaFoldDB" id="A0A803MQ15"/>
<sequence length="158" mass="17886">MVQASKITKHSKIFPELSKLSNSIADNSVSSAAVAGDEPMVAAYDGDDEQNSKDSSMERVEEKLRDMLYIQNKRLKRPLSPSSIAAVERRHLEDREIVEVPGDFDPVAIRLRNLDLELQIITPPDYTLYFKCSTCSSTTFLVFPMKNTTLITTLYNRR</sequence>
<accession>A0A803MQ15</accession>
<evidence type="ECO:0000313" key="2">
    <source>
        <dbReference type="EnsemblPlants" id="AUR62033366-RA:cds"/>
    </source>
</evidence>
<proteinExistence type="predicted"/>
<protein>
    <submittedName>
        <fullName evidence="2">Uncharacterized protein</fullName>
    </submittedName>
</protein>
<feature type="region of interest" description="Disordered" evidence="1">
    <location>
        <begin position="39"/>
        <end position="59"/>
    </location>
</feature>
<dbReference type="PANTHER" id="PTHR37697:SF2">
    <property type="entry name" value="AP2-LIKE ETHYLENE-RESPONSIVE TRANSCRIPTION FACTOR SNZ"/>
    <property type="match status" value="1"/>
</dbReference>
<dbReference type="PANTHER" id="PTHR37697">
    <property type="entry name" value="AP2-LIKE ETHYLENE-RESPONSIVE TRANSCRIPTION FACTOR SNZ"/>
    <property type="match status" value="1"/>
</dbReference>
<dbReference type="OMA" id="ENCKGTI"/>
<dbReference type="Gramene" id="AUR62033366-RA">
    <property type="protein sequence ID" value="AUR62033366-RA:cds"/>
    <property type="gene ID" value="AUR62033366"/>
</dbReference>
<dbReference type="Proteomes" id="UP000596660">
    <property type="component" value="Unplaced"/>
</dbReference>